<accession>A0A162RBM8</accession>
<organism evidence="1 2">
    <name type="scientific">Daphnia magna</name>
    <dbReference type="NCBI Taxonomy" id="35525"/>
    <lineage>
        <taxon>Eukaryota</taxon>
        <taxon>Metazoa</taxon>
        <taxon>Ecdysozoa</taxon>
        <taxon>Arthropoda</taxon>
        <taxon>Crustacea</taxon>
        <taxon>Branchiopoda</taxon>
        <taxon>Diplostraca</taxon>
        <taxon>Cladocera</taxon>
        <taxon>Anomopoda</taxon>
        <taxon>Daphniidae</taxon>
        <taxon>Daphnia</taxon>
    </lineage>
</organism>
<evidence type="ECO:0000313" key="2">
    <source>
        <dbReference type="Proteomes" id="UP000076858"/>
    </source>
</evidence>
<proteinExistence type="predicted"/>
<evidence type="ECO:0000313" key="1">
    <source>
        <dbReference type="EMBL" id="KZS20383.1"/>
    </source>
</evidence>
<dbReference type="AlphaFoldDB" id="A0A162RBM8"/>
<sequence length="162" mass="18982">MSCITSPPMLEILMDYMERNWIRGRFWNPVHFSCFNLLLRTNNDGEGLHNDWNKLAGGPNLLFYKMTMVLEQLCEDVKLSQKLLLHEKIKAHKKKETQLKNSILFTLLSRYHENELSTVELLEEIVLELKTSFPTVVPEHPLNLNDENIDNYDMSSESDDEL</sequence>
<comment type="caution">
    <text evidence="1">The sequence shown here is derived from an EMBL/GenBank/DDBJ whole genome shotgun (WGS) entry which is preliminary data.</text>
</comment>
<dbReference type="EMBL" id="LRGB01000199">
    <property type="protein sequence ID" value="KZS20383.1"/>
    <property type="molecule type" value="Genomic_DNA"/>
</dbReference>
<reference evidence="1 2" key="1">
    <citation type="submission" date="2016-03" db="EMBL/GenBank/DDBJ databases">
        <title>EvidentialGene: Evidence-directed Construction of Genes on Genomes.</title>
        <authorList>
            <person name="Gilbert D.G."/>
            <person name="Choi J.-H."/>
            <person name="Mockaitis K."/>
            <person name="Colbourne J."/>
            <person name="Pfrender M."/>
        </authorList>
    </citation>
    <scope>NUCLEOTIDE SEQUENCE [LARGE SCALE GENOMIC DNA]</scope>
    <source>
        <strain evidence="1 2">Xinb3</strain>
        <tissue evidence="1">Complete organism</tissue>
    </source>
</reference>
<gene>
    <name evidence="1" type="ORF">APZ42_012940</name>
</gene>
<protein>
    <submittedName>
        <fullName evidence="1">Uncharacterized protein</fullName>
    </submittedName>
</protein>
<dbReference type="Proteomes" id="UP000076858">
    <property type="component" value="Unassembled WGS sequence"/>
</dbReference>
<keyword evidence="2" id="KW-1185">Reference proteome</keyword>
<name>A0A162RBM8_9CRUS</name>
<dbReference type="OrthoDB" id="6336664at2759"/>